<evidence type="ECO:0000313" key="2">
    <source>
        <dbReference type="Proteomes" id="UP000829398"/>
    </source>
</evidence>
<comment type="caution">
    <text evidence="1">The sequence shown here is derived from an EMBL/GenBank/DDBJ whole genome shotgun (WGS) entry which is preliminary data.</text>
</comment>
<name>A0ACB8JLS8_CITSI</name>
<proteinExistence type="predicted"/>
<keyword evidence="2" id="KW-1185">Reference proteome</keyword>
<protein>
    <submittedName>
        <fullName evidence="1">2,3-bisphosphoglycerate-dependent phosphoglycerate mutase 1</fullName>
    </submittedName>
</protein>
<organism evidence="1 2">
    <name type="scientific">Citrus sinensis</name>
    <name type="common">Sweet orange</name>
    <name type="synonym">Citrus aurantium var. sinensis</name>
    <dbReference type="NCBI Taxonomy" id="2711"/>
    <lineage>
        <taxon>Eukaryota</taxon>
        <taxon>Viridiplantae</taxon>
        <taxon>Streptophyta</taxon>
        <taxon>Embryophyta</taxon>
        <taxon>Tracheophyta</taxon>
        <taxon>Spermatophyta</taxon>
        <taxon>Magnoliopsida</taxon>
        <taxon>eudicotyledons</taxon>
        <taxon>Gunneridae</taxon>
        <taxon>Pentapetalae</taxon>
        <taxon>rosids</taxon>
        <taxon>malvids</taxon>
        <taxon>Sapindales</taxon>
        <taxon>Rutaceae</taxon>
        <taxon>Aurantioideae</taxon>
        <taxon>Citrus</taxon>
    </lineage>
</organism>
<dbReference type="Proteomes" id="UP000829398">
    <property type="component" value="Chromosome 7"/>
</dbReference>
<sequence>MAAAASFFSQSVGTIHVCGCANSSGFCFGKSSSRSISNGFPIHVRLLGKRICSSSHCKLHVVRESNSCALMMDRVSSSSDSSIDNNGKRSIESALILIRHGESLWNEKNLFTGCVDVPLTKKGIEEALQAGIRISNIPIDVVYTSTLIRAQMTAMLAMTQHRHKKFMKAECRYGELQGLNKQETAERYGKELVHGWRRSYDIPPPNGESLEMCSKRAVAYFREHIEPQLQSGKHVMVAAHGNSLRSIIMYLDKLTSQEVINLELSTGIPLLYIYKEGRFMKRGSPVGPTEAGVFAYTETLALYRQELDEMSQRTS</sequence>
<reference evidence="2" key="1">
    <citation type="journal article" date="2023" name="Hortic. Res.">
        <title>A chromosome-level phased genome enabling allele-level studies in sweet orange: a case study on citrus Huanglongbing tolerance.</title>
        <authorList>
            <person name="Wu B."/>
            <person name="Yu Q."/>
            <person name="Deng Z."/>
            <person name="Duan Y."/>
            <person name="Luo F."/>
            <person name="Gmitter F. Jr."/>
        </authorList>
    </citation>
    <scope>NUCLEOTIDE SEQUENCE [LARGE SCALE GENOMIC DNA]</scope>
    <source>
        <strain evidence="2">cv. Valencia</strain>
    </source>
</reference>
<evidence type="ECO:0000313" key="1">
    <source>
        <dbReference type="EMBL" id="KAH9718608.1"/>
    </source>
</evidence>
<accession>A0ACB8JLS8</accession>
<dbReference type="EMBL" id="CM039176">
    <property type="protein sequence ID" value="KAH9718608.1"/>
    <property type="molecule type" value="Genomic_DNA"/>
</dbReference>
<gene>
    <name evidence="1" type="ORF">KPL71_022291</name>
</gene>